<feature type="domain" description="Dynein axonemal assembly factor 5 TPR repeats" evidence="3">
    <location>
        <begin position="52"/>
        <end position="253"/>
    </location>
</feature>
<feature type="domain" description="Dynein axonemal assembly factor 5 TPR repeats" evidence="3">
    <location>
        <begin position="285"/>
        <end position="357"/>
    </location>
</feature>
<evidence type="ECO:0000313" key="4">
    <source>
        <dbReference type="EMBL" id="KAK9812913.1"/>
    </source>
</evidence>
<dbReference type="InterPro" id="IPR016024">
    <property type="entry name" value="ARM-type_fold"/>
</dbReference>
<gene>
    <name evidence="4" type="ORF">WJX72_005730</name>
</gene>
<feature type="region of interest" description="Disordered" evidence="1">
    <location>
        <begin position="655"/>
        <end position="675"/>
    </location>
</feature>
<sequence length="714" mass="77831">MAASQQNKMSVDEVLRSLNKNSQQPGSPTGDPAALTTYTALETVLQREVQLLQDPQSAVRRRSLLKIQVLVEGQAPPYLVCQAAQQLLAKPVLCCFADPAETCREQAVHVVLGLIKREPQCAVCLLPYLMPVVEERLHSDGQTFCEPSEDLRLLLIDLLGKVIAQANHAIASYVAPVATILQAACRDSFPEVSLAACRCMQALAAGLGLRLGQVSKQLTASFIPLLTARHYKVRVEAIRTVKALVQCGAHEMILELTAFQDPNSIAIRAFYEADVKTNYFGKLATDSSAVVRREFLALLGDWLLSLRERADHETRLLPYVLGALADPAPQVAAEGLALLERLGHQWEEEHRADLEDKTAYLPSEAHTLGWQPEGLTHRLYSCAVAKGRPGRGARRLVQASFGGVAGVLAREMQDWRSEVQLKAILLLRSCLVFVEDYASAYLHTLLPALRQRILQEDVREGVRECCHVLGCFVMPGLYLDLLQLSGAASLVSAERLTGGLAVLAALLHGAGHRCDLAPHFDRILLSLEDEHLLTSTDTSLKHSAIAAVDALLLADRPSSAASATRLARVLLWLAGDLSTAAPCRRMAEAVLDKLAAACGHASQEGLLAGLGRRQQLLSLLEPRPAFADLTLLVYARALLPPQVVHHIVREAQHRSGLPQDDRLSGASPIPDDDQAHGHDCWSDWQNAAVAMCQLYGCKRAKPYGSGPAFKRHVR</sequence>
<dbReference type="PANTHER" id="PTHR16216">
    <property type="entry name" value="DYNEIN ASSEMBLY FACTOR 5, AXONEMAL"/>
    <property type="match status" value="1"/>
</dbReference>
<evidence type="ECO:0000259" key="3">
    <source>
        <dbReference type="Pfam" id="PF25757"/>
    </source>
</evidence>
<reference evidence="4 5" key="1">
    <citation type="journal article" date="2024" name="Nat. Commun.">
        <title>Phylogenomics reveals the evolutionary origins of lichenization in chlorophyte algae.</title>
        <authorList>
            <person name="Puginier C."/>
            <person name="Libourel C."/>
            <person name="Otte J."/>
            <person name="Skaloud P."/>
            <person name="Haon M."/>
            <person name="Grisel S."/>
            <person name="Petersen M."/>
            <person name="Berrin J.G."/>
            <person name="Delaux P.M."/>
            <person name="Dal Grande F."/>
            <person name="Keller J."/>
        </authorList>
    </citation>
    <scope>NUCLEOTIDE SEQUENCE [LARGE SCALE GENOMIC DNA]</scope>
    <source>
        <strain evidence="4 5">SAG 2043</strain>
    </source>
</reference>
<comment type="caution">
    <text evidence="4">The sequence shown here is derived from an EMBL/GenBank/DDBJ whole genome shotgun (WGS) entry which is preliminary data.</text>
</comment>
<dbReference type="PANTHER" id="PTHR16216:SF10">
    <property type="entry name" value="RNA POLYMERASE II ASSEMBLY FACTOR RTP1 C-TERMINAL DOMAIN-CONTAINING PROTEIN"/>
    <property type="match status" value="1"/>
</dbReference>
<dbReference type="Pfam" id="PF25757">
    <property type="entry name" value="TPR_DNAAF5"/>
    <property type="match status" value="2"/>
</dbReference>
<dbReference type="Pfam" id="PF24573">
    <property type="entry name" value="HEAT_DAAF5"/>
    <property type="match status" value="1"/>
</dbReference>
<dbReference type="InterPro" id="IPR052623">
    <property type="entry name" value="DAAF5"/>
</dbReference>
<evidence type="ECO:0000259" key="2">
    <source>
        <dbReference type="Pfam" id="PF24573"/>
    </source>
</evidence>
<dbReference type="SUPFAM" id="SSF48371">
    <property type="entry name" value="ARM repeat"/>
    <property type="match status" value="1"/>
</dbReference>
<dbReference type="InterPro" id="IPR056497">
    <property type="entry name" value="HEAT_DAAF5"/>
</dbReference>
<dbReference type="EMBL" id="JALJOR010000008">
    <property type="protein sequence ID" value="KAK9812913.1"/>
    <property type="molecule type" value="Genomic_DNA"/>
</dbReference>
<organism evidence="4 5">
    <name type="scientific">[Myrmecia] bisecta</name>
    <dbReference type="NCBI Taxonomy" id="41462"/>
    <lineage>
        <taxon>Eukaryota</taxon>
        <taxon>Viridiplantae</taxon>
        <taxon>Chlorophyta</taxon>
        <taxon>core chlorophytes</taxon>
        <taxon>Trebouxiophyceae</taxon>
        <taxon>Trebouxiales</taxon>
        <taxon>Trebouxiaceae</taxon>
        <taxon>Myrmecia</taxon>
    </lineage>
</organism>
<feature type="domain" description="Dynein axonemal assembly factor 5 HEAT-repeat" evidence="2">
    <location>
        <begin position="386"/>
        <end position="571"/>
    </location>
</feature>
<proteinExistence type="predicted"/>
<dbReference type="AlphaFoldDB" id="A0AAW1PSF3"/>
<evidence type="ECO:0000313" key="5">
    <source>
        <dbReference type="Proteomes" id="UP001489004"/>
    </source>
</evidence>
<name>A0AAW1PSF3_9CHLO</name>
<accession>A0AAW1PSF3</accession>
<dbReference type="InterPro" id="IPR057978">
    <property type="entry name" value="TPR_DAAF5"/>
</dbReference>
<dbReference type="Gene3D" id="1.25.10.10">
    <property type="entry name" value="Leucine-rich Repeat Variant"/>
    <property type="match status" value="2"/>
</dbReference>
<dbReference type="Proteomes" id="UP001489004">
    <property type="component" value="Unassembled WGS sequence"/>
</dbReference>
<dbReference type="InterPro" id="IPR011989">
    <property type="entry name" value="ARM-like"/>
</dbReference>
<evidence type="ECO:0000256" key="1">
    <source>
        <dbReference type="SAM" id="MobiDB-lite"/>
    </source>
</evidence>
<keyword evidence="5" id="KW-1185">Reference proteome</keyword>
<protein>
    <submittedName>
        <fullName evidence="4">Uncharacterized protein</fullName>
    </submittedName>
</protein>